<comment type="subcellular location">
    <subcellularLocation>
        <location evidence="1">Membrane</location>
        <topology evidence="1">Multi-pass membrane protein</topology>
    </subcellularLocation>
</comment>
<feature type="transmembrane region" description="Helical" evidence="5">
    <location>
        <begin position="372"/>
        <end position="394"/>
    </location>
</feature>
<evidence type="ECO:0000256" key="1">
    <source>
        <dbReference type="ARBA" id="ARBA00004141"/>
    </source>
</evidence>
<feature type="transmembrane region" description="Helical" evidence="5">
    <location>
        <begin position="432"/>
        <end position="454"/>
    </location>
</feature>
<dbReference type="GO" id="GO:0005886">
    <property type="term" value="C:plasma membrane"/>
    <property type="evidence" value="ECO:0007669"/>
    <property type="project" value="TreeGrafter"/>
</dbReference>
<evidence type="ECO:0000256" key="2">
    <source>
        <dbReference type="ARBA" id="ARBA00022692"/>
    </source>
</evidence>
<evidence type="ECO:0000256" key="3">
    <source>
        <dbReference type="ARBA" id="ARBA00022989"/>
    </source>
</evidence>
<keyword evidence="3 5" id="KW-1133">Transmembrane helix</keyword>
<feature type="transmembrane region" description="Helical" evidence="5">
    <location>
        <begin position="339"/>
        <end position="360"/>
    </location>
</feature>
<feature type="transmembrane region" description="Helical" evidence="5">
    <location>
        <begin position="260"/>
        <end position="285"/>
    </location>
</feature>
<dbReference type="Gene3D" id="1.20.1250.20">
    <property type="entry name" value="MFS general substrate transporter like domains"/>
    <property type="match status" value="2"/>
</dbReference>
<keyword evidence="2 5" id="KW-0812">Transmembrane</keyword>
<gene>
    <name evidence="7" type="ORF">NKR23_g3859</name>
</gene>
<dbReference type="Pfam" id="PF07690">
    <property type="entry name" value="MFS_1"/>
    <property type="match status" value="1"/>
</dbReference>
<evidence type="ECO:0000256" key="4">
    <source>
        <dbReference type="ARBA" id="ARBA00023136"/>
    </source>
</evidence>
<feature type="transmembrane region" description="Helical" evidence="5">
    <location>
        <begin position="537"/>
        <end position="559"/>
    </location>
</feature>
<feature type="domain" description="Major facilitator superfamily (MFS) profile" evidence="6">
    <location>
        <begin position="64"/>
        <end position="563"/>
    </location>
</feature>
<feature type="transmembrane region" description="Helical" evidence="5">
    <location>
        <begin position="129"/>
        <end position="145"/>
    </location>
</feature>
<comment type="caution">
    <text evidence="7">The sequence shown here is derived from an EMBL/GenBank/DDBJ whole genome shotgun (WGS) entry which is preliminary data.</text>
</comment>
<dbReference type="PANTHER" id="PTHR23501">
    <property type="entry name" value="MAJOR FACILITATOR SUPERFAMILY"/>
    <property type="match status" value="1"/>
</dbReference>
<protein>
    <submittedName>
        <fullName evidence="7">Siderochrome-iron transporter</fullName>
    </submittedName>
</protein>
<feature type="transmembrane region" description="Helical" evidence="5">
    <location>
        <begin position="99"/>
        <end position="117"/>
    </location>
</feature>
<dbReference type="SUPFAM" id="SSF103473">
    <property type="entry name" value="MFS general substrate transporter"/>
    <property type="match status" value="2"/>
</dbReference>
<organism evidence="7 8">
    <name type="scientific">Pleurostoma richardsiae</name>
    <dbReference type="NCBI Taxonomy" id="41990"/>
    <lineage>
        <taxon>Eukaryota</taxon>
        <taxon>Fungi</taxon>
        <taxon>Dikarya</taxon>
        <taxon>Ascomycota</taxon>
        <taxon>Pezizomycotina</taxon>
        <taxon>Sordariomycetes</taxon>
        <taxon>Sordariomycetidae</taxon>
        <taxon>Calosphaeriales</taxon>
        <taxon>Pleurostomataceae</taxon>
        <taxon>Pleurostoma</taxon>
    </lineage>
</organism>
<dbReference type="EMBL" id="JANBVO010000008">
    <property type="protein sequence ID" value="KAJ9150348.1"/>
    <property type="molecule type" value="Genomic_DNA"/>
</dbReference>
<dbReference type="PANTHER" id="PTHR23501:SF200">
    <property type="entry name" value="TRANSPORTER, PUTATIVE (AFU_ORTHOLOGUE AFUA_3G01360)-RELATED"/>
    <property type="match status" value="1"/>
</dbReference>
<name>A0AA38VWB4_9PEZI</name>
<feature type="transmembrane region" description="Helical" evidence="5">
    <location>
        <begin position="192"/>
        <end position="213"/>
    </location>
</feature>
<feature type="transmembrane region" description="Helical" evidence="5">
    <location>
        <begin position="297"/>
        <end position="318"/>
    </location>
</feature>
<evidence type="ECO:0000256" key="5">
    <source>
        <dbReference type="SAM" id="Phobius"/>
    </source>
</evidence>
<dbReference type="PROSITE" id="PS50850">
    <property type="entry name" value="MFS"/>
    <property type="match status" value="1"/>
</dbReference>
<accession>A0AA38VWB4</accession>
<feature type="transmembrane region" description="Helical" evidence="5">
    <location>
        <begin position="401"/>
        <end position="420"/>
    </location>
</feature>
<feature type="transmembrane region" description="Helical" evidence="5">
    <location>
        <begin position="466"/>
        <end position="487"/>
    </location>
</feature>
<sequence>MDNDVSVGVAPATLRNDVMGKKVDAMTTDIEVQKADSVAAGDATGASKMEAIQAVWGKHGKLYILIALCICQIAFEFDNTTVYTYYVYAQSTFNKISNLAALTTAGTLSFAVLKPLIAKLSDVFGRGELYPIVLVLYLVSYILCAKSPNYESYATGYMFHMIAQTGINTLNDILAADISSARQRGLAIQVQFLPNVFMPFISAFVTSSVVHGIGWRWGIGMLAIIIPFGMAPLIGTVLGFQRKAKRAGFNEKVHLSFYDFFSEIDMGGMALFSGGLALILLPATIAGDLKHGWHTNWVIACLVLGGICLIALPLYEYYWAKHPLMPIKYFKSLTITMAIMMYAMDGISLGVTHSYFYTWLIVARGYPIRHALWIYDVNRAFQFCTGLLMGGIMWSTRRYKWSIVLGVAMRLLGYGLMFRIRNASSSTAEIVIVQLIQGFGSGLVGTGCFVAVTVNVPHREVAQMTSLAVCLSMLGSAIGTAIGGGIYTSQFKAQLVKELGSYATPKLINSVFNSITAGLPAMGTPQRQGIARAYNTIMAYFTYVAFGSIVPSVVFAWFLPNKKLTDAHNLVEEQPSGLELDAAPRVGQISRDTVN</sequence>
<dbReference type="AlphaFoldDB" id="A0AA38VWB4"/>
<dbReference type="InterPro" id="IPR011701">
    <property type="entry name" value="MFS"/>
</dbReference>
<dbReference type="GO" id="GO:0015343">
    <property type="term" value="F:siderophore-iron transmembrane transporter activity"/>
    <property type="evidence" value="ECO:0007669"/>
    <property type="project" value="TreeGrafter"/>
</dbReference>
<reference evidence="7" key="1">
    <citation type="submission" date="2022-07" db="EMBL/GenBank/DDBJ databases">
        <title>Fungi with potential for degradation of polypropylene.</title>
        <authorList>
            <person name="Gostincar C."/>
        </authorList>
    </citation>
    <scope>NUCLEOTIDE SEQUENCE</scope>
    <source>
        <strain evidence="7">EXF-13308</strain>
    </source>
</reference>
<dbReference type="Proteomes" id="UP001174694">
    <property type="component" value="Unassembled WGS sequence"/>
</dbReference>
<dbReference type="InterPro" id="IPR036259">
    <property type="entry name" value="MFS_trans_sf"/>
</dbReference>
<proteinExistence type="predicted"/>
<evidence type="ECO:0000259" key="6">
    <source>
        <dbReference type="PROSITE" id="PS50850"/>
    </source>
</evidence>
<evidence type="ECO:0000313" key="8">
    <source>
        <dbReference type="Proteomes" id="UP001174694"/>
    </source>
</evidence>
<keyword evidence="8" id="KW-1185">Reference proteome</keyword>
<dbReference type="InterPro" id="IPR020846">
    <property type="entry name" value="MFS_dom"/>
</dbReference>
<feature type="transmembrane region" description="Helical" evidence="5">
    <location>
        <begin position="219"/>
        <end position="240"/>
    </location>
</feature>
<evidence type="ECO:0000313" key="7">
    <source>
        <dbReference type="EMBL" id="KAJ9150348.1"/>
    </source>
</evidence>
<keyword evidence="4 5" id="KW-0472">Membrane</keyword>